<proteinExistence type="predicted"/>
<protein>
    <submittedName>
        <fullName evidence="1">Uncharacterized protein</fullName>
    </submittedName>
</protein>
<dbReference type="EMBL" id="UINC01070311">
    <property type="protein sequence ID" value="SVC04364.1"/>
    <property type="molecule type" value="Genomic_DNA"/>
</dbReference>
<dbReference type="AlphaFoldDB" id="A0A382IWX9"/>
<sequence>MGGYFLSSASYNISAVVPAGKVVVTVTRNIDQGPEQPINFYEEKLALVHFEKRFAGLQNQRAE</sequence>
<evidence type="ECO:0000313" key="1">
    <source>
        <dbReference type="EMBL" id="SVC04364.1"/>
    </source>
</evidence>
<organism evidence="1">
    <name type="scientific">marine metagenome</name>
    <dbReference type="NCBI Taxonomy" id="408172"/>
    <lineage>
        <taxon>unclassified sequences</taxon>
        <taxon>metagenomes</taxon>
        <taxon>ecological metagenomes</taxon>
    </lineage>
</organism>
<name>A0A382IWX9_9ZZZZ</name>
<gene>
    <name evidence="1" type="ORF">METZ01_LOCUS257218</name>
</gene>
<reference evidence="1" key="1">
    <citation type="submission" date="2018-05" db="EMBL/GenBank/DDBJ databases">
        <authorList>
            <person name="Lanie J.A."/>
            <person name="Ng W.-L."/>
            <person name="Kazmierczak K.M."/>
            <person name="Andrzejewski T.M."/>
            <person name="Davidsen T.M."/>
            <person name="Wayne K.J."/>
            <person name="Tettelin H."/>
            <person name="Glass J.I."/>
            <person name="Rusch D."/>
            <person name="Podicherti R."/>
            <person name="Tsui H.-C.T."/>
            <person name="Winkler M.E."/>
        </authorList>
    </citation>
    <scope>NUCLEOTIDE SEQUENCE</scope>
</reference>
<accession>A0A382IWX9</accession>